<comment type="caution">
    <text evidence="2">The sequence shown here is derived from an EMBL/GenBank/DDBJ whole genome shotgun (WGS) entry which is preliminary data.</text>
</comment>
<gene>
    <name evidence="2" type="ORF">H0185_11335</name>
</gene>
<evidence type="ECO:0000313" key="2">
    <source>
        <dbReference type="EMBL" id="MBY0097387.1"/>
    </source>
</evidence>
<dbReference type="EMBL" id="JACWFH010000012">
    <property type="protein sequence ID" value="MBY0097387.1"/>
    <property type="molecule type" value="Genomic_DNA"/>
</dbReference>
<feature type="domain" description="NERD" evidence="1">
    <location>
        <begin position="41"/>
        <end position="155"/>
    </location>
</feature>
<dbReference type="RefSeq" id="WP_221873604.1">
    <property type="nucleotide sequence ID" value="NZ_JACWFH010000012.1"/>
</dbReference>
<name>A0ABS7K544_9BACI</name>
<dbReference type="Pfam" id="PF08378">
    <property type="entry name" value="NERD"/>
    <property type="match status" value="1"/>
</dbReference>
<proteinExistence type="predicted"/>
<dbReference type="Proteomes" id="UP000769780">
    <property type="component" value="Unassembled WGS sequence"/>
</dbReference>
<sequence length="333" mass="39059">MYIKPRPIPLNVLFCHALIPRLRPDHPKIPQLEREIRSYMSGYRGEKATEYHLTFLDDKKHHLFGGLRLPHEQHYFQMDTPILTRKYILILETKNMGGELDFSPEQFSQNSYYGKKGYKNPIVQVNRHKEQLQDWLKTHKLPLTIPIIPLVVLSNPSAIIKSDDPVILQQVCKVENLKSKTIHLTNHYTKDVLTDKLFKKISRLLLQDDTPLYPEIKKTYAISPQDILPGVRCPNCPTSKMVRKDRTWICPHCLNHSYDAYHDAILDYFLFNKQTITNKELREYLGIDCIKTASKLLLFLDLPSTGQKKGRIYQLPTDFLDQLEARYYRLTKK</sequence>
<reference evidence="2 3" key="1">
    <citation type="submission" date="2020-07" db="EMBL/GenBank/DDBJ databases">
        <title>Fungal Genomes of the International Space Station.</title>
        <authorList>
            <person name="Seuylemezian A."/>
            <person name="Singh N.K."/>
            <person name="Wood J."/>
            <person name="Venkateswaran K."/>
        </authorList>
    </citation>
    <scope>NUCLEOTIDE SEQUENCE [LARGE SCALE GENOMIC DNA]</scope>
    <source>
        <strain evidence="2 3">PL-B2</strain>
    </source>
</reference>
<keyword evidence="3" id="KW-1185">Reference proteome</keyword>
<evidence type="ECO:0000259" key="1">
    <source>
        <dbReference type="PROSITE" id="PS50965"/>
    </source>
</evidence>
<protein>
    <submittedName>
        <fullName evidence="2">NERD domain-containing protein</fullName>
    </submittedName>
</protein>
<accession>A0ABS7K544</accession>
<dbReference type="PROSITE" id="PS50965">
    <property type="entry name" value="NERD"/>
    <property type="match status" value="1"/>
</dbReference>
<evidence type="ECO:0000313" key="3">
    <source>
        <dbReference type="Proteomes" id="UP000769780"/>
    </source>
</evidence>
<dbReference type="InterPro" id="IPR011528">
    <property type="entry name" value="NERD"/>
</dbReference>
<organism evidence="2 3">
    <name type="scientific">Mesobacillus maritimus</name>
    <dbReference type="NCBI Taxonomy" id="1643336"/>
    <lineage>
        <taxon>Bacteria</taxon>
        <taxon>Bacillati</taxon>
        <taxon>Bacillota</taxon>
        <taxon>Bacilli</taxon>
        <taxon>Bacillales</taxon>
        <taxon>Bacillaceae</taxon>
        <taxon>Mesobacillus</taxon>
    </lineage>
</organism>